<dbReference type="Proteomes" id="UP000663419">
    <property type="component" value="Chromosome 1"/>
</dbReference>
<feature type="transmembrane region" description="Helical" evidence="1">
    <location>
        <begin position="20"/>
        <end position="41"/>
    </location>
</feature>
<sequence>MGWDGRVDNCYLPFVSLSLTGLHVLRVFESLCGFILLCIGARSRFTYYTHFLKDTLDEDLADSCLLDIHRIGVCVSMYQRRTSI</sequence>
<reference evidence="2" key="1">
    <citation type="submission" date="2021-01" db="EMBL/GenBank/DDBJ databases">
        <title>Chromosome-level genome assembly of a human fungal pathogen reveals clustering of transcriptionally co-regulated genes.</title>
        <authorList>
            <person name="Voorhies M."/>
            <person name="Cohen S."/>
            <person name="Shea T.P."/>
            <person name="Petrus S."/>
            <person name="Munoz J.F."/>
            <person name="Poplawski S."/>
            <person name="Goldman W.E."/>
            <person name="Michael T."/>
            <person name="Cuomo C.A."/>
            <person name="Sil A."/>
            <person name="Beyhan S."/>
        </authorList>
    </citation>
    <scope>NUCLEOTIDE SEQUENCE</scope>
    <source>
        <strain evidence="2">H88</strain>
    </source>
</reference>
<name>A0A8A1L7N1_AJEC8</name>
<evidence type="ECO:0000313" key="3">
    <source>
        <dbReference type="Proteomes" id="UP000663419"/>
    </source>
</evidence>
<dbReference type="AlphaFoldDB" id="A0A8A1L7N1"/>
<evidence type="ECO:0000313" key="2">
    <source>
        <dbReference type="EMBL" id="QSS49551.1"/>
    </source>
</evidence>
<keyword evidence="1" id="KW-1133">Transmembrane helix</keyword>
<protein>
    <submittedName>
        <fullName evidence="2">Uncharacterized protein</fullName>
    </submittedName>
</protein>
<dbReference type="EMBL" id="CP069102">
    <property type="protein sequence ID" value="QSS49551.1"/>
    <property type="molecule type" value="Genomic_DNA"/>
</dbReference>
<proteinExistence type="predicted"/>
<keyword evidence="1" id="KW-0812">Transmembrane</keyword>
<accession>A0A8A1L7N1</accession>
<dbReference type="VEuPathDB" id="FungiDB:I7I53_09944"/>
<keyword evidence="1" id="KW-0472">Membrane</keyword>
<gene>
    <name evidence="2" type="ORF">I7I53_09944</name>
</gene>
<organism evidence="2 3">
    <name type="scientific">Ajellomyces capsulatus (strain H88)</name>
    <name type="common">Darling's disease fungus</name>
    <name type="synonym">Histoplasma capsulatum</name>
    <dbReference type="NCBI Taxonomy" id="544711"/>
    <lineage>
        <taxon>Eukaryota</taxon>
        <taxon>Fungi</taxon>
        <taxon>Dikarya</taxon>
        <taxon>Ascomycota</taxon>
        <taxon>Pezizomycotina</taxon>
        <taxon>Eurotiomycetes</taxon>
        <taxon>Eurotiomycetidae</taxon>
        <taxon>Onygenales</taxon>
        <taxon>Ajellomycetaceae</taxon>
        <taxon>Histoplasma</taxon>
    </lineage>
</organism>
<evidence type="ECO:0000256" key="1">
    <source>
        <dbReference type="SAM" id="Phobius"/>
    </source>
</evidence>